<dbReference type="SUPFAM" id="SSF51735">
    <property type="entry name" value="NAD(P)-binding Rossmann-fold domains"/>
    <property type="match status" value="1"/>
</dbReference>
<name>A0A1P9WW06_9BACT</name>
<evidence type="ECO:0000313" key="3">
    <source>
        <dbReference type="Proteomes" id="UP000187941"/>
    </source>
</evidence>
<reference evidence="2 3" key="1">
    <citation type="submission" date="2016-01" db="EMBL/GenBank/DDBJ databases">
        <authorList>
            <person name="Oliw E.H."/>
        </authorList>
    </citation>
    <scope>NUCLEOTIDE SEQUENCE [LARGE SCALE GENOMIC DNA]</scope>
    <source>
        <strain evidence="2 3">DY10</strain>
    </source>
</reference>
<accession>A0A1P9WW06</accession>
<organism evidence="2 3">
    <name type="scientific">Spirosoma montaniterrae</name>
    <dbReference type="NCBI Taxonomy" id="1178516"/>
    <lineage>
        <taxon>Bacteria</taxon>
        <taxon>Pseudomonadati</taxon>
        <taxon>Bacteroidota</taxon>
        <taxon>Cytophagia</taxon>
        <taxon>Cytophagales</taxon>
        <taxon>Cytophagaceae</taxon>
        <taxon>Spirosoma</taxon>
    </lineage>
</organism>
<sequence>MIGQPVTNQLIWAGYEVRIIARDVAKTKQLFPQVEVVFGDLRKPESLHTALSGVDTVYLNLSVRQTEKPGDFHTETDGMRHLLAAGKQAGVRRVAYLSSLVMRYQGINGFNWWVFRVKQQAVELIKASGLDYSIFYPSCFMDSINQTQRVGRFVLLLGQSPVKPWYISAHDYGSQVVSALQIVRQDQNQEYVIQGPEAITQTEAAERFARVHTNEKLRVVTIPPILLKAGSPFSAQASYGWHIGEALNKYPEVFEAEKTWAELGKPKLTIDEWTRFTF</sequence>
<gene>
    <name evidence="2" type="ORF">AWR27_09305</name>
</gene>
<protein>
    <submittedName>
        <fullName evidence="2">NmrA family transcriptional regulator</fullName>
    </submittedName>
</protein>
<keyword evidence="3" id="KW-1185">Reference proteome</keyword>
<evidence type="ECO:0000259" key="1">
    <source>
        <dbReference type="Pfam" id="PF13460"/>
    </source>
</evidence>
<feature type="domain" description="NAD(P)-binding" evidence="1">
    <location>
        <begin position="2"/>
        <end position="179"/>
    </location>
</feature>
<dbReference type="PANTHER" id="PTHR43162:SF1">
    <property type="entry name" value="PRESTALK A DIFFERENTIATION PROTEIN A"/>
    <property type="match status" value="1"/>
</dbReference>
<dbReference type="AlphaFoldDB" id="A0A1P9WW06"/>
<dbReference type="Proteomes" id="UP000187941">
    <property type="component" value="Chromosome"/>
</dbReference>
<dbReference type="KEGG" id="smon:AWR27_09305"/>
<dbReference type="InterPro" id="IPR016040">
    <property type="entry name" value="NAD(P)-bd_dom"/>
</dbReference>
<dbReference type="Pfam" id="PF13460">
    <property type="entry name" value="NAD_binding_10"/>
    <property type="match status" value="1"/>
</dbReference>
<dbReference type="InterPro" id="IPR051604">
    <property type="entry name" value="Ergot_Alk_Oxidoreductase"/>
</dbReference>
<dbReference type="PANTHER" id="PTHR43162">
    <property type="match status" value="1"/>
</dbReference>
<dbReference type="STRING" id="1178516.AWR27_09305"/>
<dbReference type="InterPro" id="IPR036291">
    <property type="entry name" value="NAD(P)-bd_dom_sf"/>
</dbReference>
<proteinExistence type="predicted"/>
<dbReference type="Gene3D" id="3.40.50.720">
    <property type="entry name" value="NAD(P)-binding Rossmann-like Domain"/>
    <property type="match status" value="1"/>
</dbReference>
<dbReference type="EMBL" id="CP014263">
    <property type="protein sequence ID" value="AQG79498.1"/>
    <property type="molecule type" value="Genomic_DNA"/>
</dbReference>
<evidence type="ECO:0000313" key="2">
    <source>
        <dbReference type="EMBL" id="AQG79498.1"/>
    </source>
</evidence>